<dbReference type="SUPFAM" id="SSF101874">
    <property type="entry name" value="YceI-like"/>
    <property type="match status" value="1"/>
</dbReference>
<proteinExistence type="predicted"/>
<sequence>MKTSLIAIALIIASIVQVNAQDTANLDIQKSNLYWMGSSFMGFNNHHGTVKFKEGYVNLTNGKISGGEFTIDMNTITNLDGKGYNEGLVEHLKNEDFFFTFRYPTAQLTITQVDYIDANTITIKADLIIKSIKKPVKFTALLDYDKKEMLTNFDIDRTRWNILHATEFDTKIKNNMISDTIEFKAQLIFK</sequence>
<dbReference type="InterPro" id="IPR036761">
    <property type="entry name" value="TTHA0802/YceI-like_sf"/>
</dbReference>
<evidence type="ECO:0000313" key="4">
    <source>
        <dbReference type="Proteomes" id="UP000292262"/>
    </source>
</evidence>
<reference evidence="3 4" key="1">
    <citation type="submission" date="2019-02" db="EMBL/GenBank/DDBJ databases">
        <title>Genomic Encyclopedia of Type Strains, Phase IV (KMG-IV): sequencing the most valuable type-strain genomes for metagenomic binning, comparative biology and taxonomic classification.</title>
        <authorList>
            <person name="Goeker M."/>
        </authorList>
    </citation>
    <scope>NUCLEOTIDE SEQUENCE [LARGE SCALE GENOMIC DNA]</scope>
    <source>
        <strain evidence="3 4">DSM 17196</strain>
    </source>
</reference>
<keyword evidence="4" id="KW-1185">Reference proteome</keyword>
<dbReference type="Gene3D" id="2.40.128.110">
    <property type="entry name" value="Lipid/polyisoprenoid-binding, YceI-like"/>
    <property type="match status" value="1"/>
</dbReference>
<dbReference type="OrthoDB" id="951410at2"/>
<dbReference type="InterPro" id="IPR007372">
    <property type="entry name" value="Lipid/polyisoprenoid-bd_YceI"/>
</dbReference>
<evidence type="ECO:0000259" key="2">
    <source>
        <dbReference type="SMART" id="SM00867"/>
    </source>
</evidence>
<dbReference type="EMBL" id="SGXE01000002">
    <property type="protein sequence ID" value="RZS93813.1"/>
    <property type="molecule type" value="Genomic_DNA"/>
</dbReference>
<dbReference type="PANTHER" id="PTHR34406:SF1">
    <property type="entry name" value="PROTEIN YCEI"/>
    <property type="match status" value="1"/>
</dbReference>
<accession>A0A4Q7P1S6</accession>
<gene>
    <name evidence="3" type="ORF">EV197_2394</name>
</gene>
<dbReference type="Pfam" id="PF04264">
    <property type="entry name" value="YceI"/>
    <property type="match status" value="1"/>
</dbReference>
<comment type="caution">
    <text evidence="3">The sequence shown here is derived from an EMBL/GenBank/DDBJ whole genome shotgun (WGS) entry which is preliminary data.</text>
</comment>
<protein>
    <submittedName>
        <fullName evidence="3">Polyisoprenoid-binding protein YceI</fullName>
    </submittedName>
</protein>
<organism evidence="3 4">
    <name type="scientific">Aquimarina brevivitae</name>
    <dbReference type="NCBI Taxonomy" id="323412"/>
    <lineage>
        <taxon>Bacteria</taxon>
        <taxon>Pseudomonadati</taxon>
        <taxon>Bacteroidota</taxon>
        <taxon>Flavobacteriia</taxon>
        <taxon>Flavobacteriales</taxon>
        <taxon>Flavobacteriaceae</taxon>
        <taxon>Aquimarina</taxon>
    </lineage>
</organism>
<dbReference type="AlphaFoldDB" id="A0A4Q7P1S6"/>
<feature type="signal peptide" evidence="1">
    <location>
        <begin position="1"/>
        <end position="20"/>
    </location>
</feature>
<keyword evidence="1" id="KW-0732">Signal</keyword>
<dbReference type="SMART" id="SM00867">
    <property type="entry name" value="YceI"/>
    <property type="match status" value="1"/>
</dbReference>
<feature type="domain" description="Lipid/polyisoprenoid-binding YceI-like" evidence="2">
    <location>
        <begin position="23"/>
        <end position="190"/>
    </location>
</feature>
<dbReference type="RefSeq" id="WP_130286922.1">
    <property type="nucleotide sequence ID" value="NZ_SGXE01000002.1"/>
</dbReference>
<name>A0A4Q7P1S6_9FLAO</name>
<dbReference type="Proteomes" id="UP000292262">
    <property type="component" value="Unassembled WGS sequence"/>
</dbReference>
<evidence type="ECO:0000256" key="1">
    <source>
        <dbReference type="SAM" id="SignalP"/>
    </source>
</evidence>
<feature type="chain" id="PRO_5020404692" evidence="1">
    <location>
        <begin position="21"/>
        <end position="190"/>
    </location>
</feature>
<dbReference type="PANTHER" id="PTHR34406">
    <property type="entry name" value="PROTEIN YCEI"/>
    <property type="match status" value="1"/>
</dbReference>
<evidence type="ECO:0000313" key="3">
    <source>
        <dbReference type="EMBL" id="RZS93813.1"/>
    </source>
</evidence>